<dbReference type="GO" id="GO:0004222">
    <property type="term" value="F:metalloendopeptidase activity"/>
    <property type="evidence" value="ECO:0007669"/>
    <property type="project" value="TreeGrafter"/>
</dbReference>
<dbReference type="Gene3D" id="2.70.70.10">
    <property type="entry name" value="Glucose Permease (Domain IIA)"/>
    <property type="match status" value="1"/>
</dbReference>
<dbReference type="SUPFAM" id="SSF51261">
    <property type="entry name" value="Duplicated hybrid motif"/>
    <property type="match status" value="1"/>
</dbReference>
<protein>
    <submittedName>
        <fullName evidence="3">Peptidase, M23 family</fullName>
    </submittedName>
</protein>
<dbReference type="InterPro" id="IPR011055">
    <property type="entry name" value="Dup_hybrid_motif"/>
</dbReference>
<dbReference type="Gene3D" id="3.10.350.10">
    <property type="entry name" value="LysM domain"/>
    <property type="match status" value="1"/>
</dbReference>
<evidence type="ECO:0000259" key="2">
    <source>
        <dbReference type="PROSITE" id="PS51782"/>
    </source>
</evidence>
<dbReference type="CDD" id="cd00118">
    <property type="entry name" value="LysM"/>
    <property type="match status" value="1"/>
</dbReference>
<dbReference type="PANTHER" id="PTHR21666">
    <property type="entry name" value="PEPTIDASE-RELATED"/>
    <property type="match status" value="1"/>
</dbReference>
<dbReference type="RefSeq" id="WP_004520516.1">
    <property type="nucleotide sequence ID" value="NZ_ACEO02000009.1"/>
</dbReference>
<feature type="domain" description="LysM" evidence="2">
    <location>
        <begin position="42"/>
        <end position="86"/>
    </location>
</feature>
<dbReference type="Proteomes" id="UP000004621">
    <property type="component" value="Unassembled WGS sequence"/>
</dbReference>
<dbReference type="InterPro" id="IPR036779">
    <property type="entry name" value="LysM_dom_sf"/>
</dbReference>
<dbReference type="PROSITE" id="PS51782">
    <property type="entry name" value="LYSM"/>
    <property type="match status" value="1"/>
</dbReference>
<name>A0A9W5MZ05_NEISU</name>
<dbReference type="InterPro" id="IPR050570">
    <property type="entry name" value="Cell_wall_metabolism_enzyme"/>
</dbReference>
<organism evidence="3 4">
    <name type="scientific">Neisseria subflava NJ9703</name>
    <dbReference type="NCBI Taxonomy" id="546268"/>
    <lineage>
        <taxon>Bacteria</taxon>
        <taxon>Pseudomonadati</taxon>
        <taxon>Pseudomonadota</taxon>
        <taxon>Betaproteobacteria</taxon>
        <taxon>Neisseriales</taxon>
        <taxon>Neisseriaceae</taxon>
        <taxon>Neisseria</taxon>
    </lineage>
</organism>
<dbReference type="InterPro" id="IPR018392">
    <property type="entry name" value="LysM"/>
</dbReference>
<dbReference type="Pfam" id="PF01476">
    <property type="entry name" value="LysM"/>
    <property type="match status" value="1"/>
</dbReference>
<dbReference type="SMART" id="SM00257">
    <property type="entry name" value="LysM"/>
    <property type="match status" value="1"/>
</dbReference>
<dbReference type="CDD" id="cd12797">
    <property type="entry name" value="M23_peptidase"/>
    <property type="match status" value="1"/>
</dbReference>
<feature type="chain" id="PRO_5040828777" evidence="1">
    <location>
        <begin position="30"/>
        <end position="234"/>
    </location>
</feature>
<reference evidence="3 4" key="1">
    <citation type="submission" date="2010-01" db="EMBL/GenBank/DDBJ databases">
        <authorList>
            <person name="Weinstock G."/>
            <person name="Sodergren E."/>
            <person name="Clifton S."/>
            <person name="Fulton L."/>
            <person name="Fulton B."/>
            <person name="Courtney L."/>
            <person name="Fronick C."/>
            <person name="Harrison M."/>
            <person name="Strong C."/>
            <person name="Farmer C."/>
            <person name="Delahaunty K."/>
            <person name="Markovic C."/>
            <person name="Hall O."/>
            <person name="Minx P."/>
            <person name="Tomlinson C."/>
            <person name="Mitreva M."/>
            <person name="Nelson J."/>
            <person name="Hou S."/>
            <person name="Wollam A."/>
            <person name="Pepin K.H."/>
            <person name="Johnson M."/>
            <person name="Bhonagiri V."/>
            <person name="Nash W.E."/>
            <person name="Warren W."/>
            <person name="Chinwalla A."/>
            <person name="Mardis E.R."/>
            <person name="Wilson R.K."/>
        </authorList>
    </citation>
    <scope>NUCLEOTIDE SEQUENCE [LARGE SCALE GENOMIC DNA]</scope>
    <source>
        <strain evidence="3 4">NJ9703</strain>
    </source>
</reference>
<proteinExistence type="predicted"/>
<keyword evidence="1" id="KW-0732">Signal</keyword>
<sequence>MNTNFISTFQTALKRLALISTIAVLAACAGNNTSSNRAVPDGYYKVRPGDTLTQIAKRYGQNVNTLVAWNNLPNASQIEVGQVLRVRRHVASRNTATQQRQATAVTPINRLSLQWPTDNASSSIIQRYNGTTSKGIDIAGTQGQQIRSAAAGTVIYVGEEVRGYGKLILISHNDYTITAYAHNDTLLVQKDQKVQAGQVIATMGSSDTDSVKLHFEVRLNGKAVDPLPYLTRTN</sequence>
<evidence type="ECO:0000256" key="1">
    <source>
        <dbReference type="SAM" id="SignalP"/>
    </source>
</evidence>
<dbReference type="PANTHER" id="PTHR21666:SF270">
    <property type="entry name" value="MUREIN HYDROLASE ACTIVATOR ENVC"/>
    <property type="match status" value="1"/>
</dbReference>
<evidence type="ECO:0000313" key="3">
    <source>
        <dbReference type="EMBL" id="EFC51710.1"/>
    </source>
</evidence>
<gene>
    <name evidence="3" type="ORF">NEISUBOT_04965</name>
</gene>
<evidence type="ECO:0000313" key="4">
    <source>
        <dbReference type="Proteomes" id="UP000004621"/>
    </source>
</evidence>
<dbReference type="AlphaFoldDB" id="A0A9W5MZ05"/>
<dbReference type="EMBL" id="ACEO02000009">
    <property type="protein sequence ID" value="EFC51710.1"/>
    <property type="molecule type" value="Genomic_DNA"/>
</dbReference>
<comment type="caution">
    <text evidence="3">The sequence shown here is derived from an EMBL/GenBank/DDBJ whole genome shotgun (WGS) entry which is preliminary data.</text>
</comment>
<accession>A0A9W5MZ05</accession>
<dbReference type="InterPro" id="IPR016047">
    <property type="entry name" value="M23ase_b-sheet_dom"/>
</dbReference>
<dbReference type="Pfam" id="PF01551">
    <property type="entry name" value="Peptidase_M23"/>
    <property type="match status" value="1"/>
</dbReference>
<feature type="signal peptide" evidence="1">
    <location>
        <begin position="1"/>
        <end position="29"/>
    </location>
</feature>